<evidence type="ECO:0000256" key="8">
    <source>
        <dbReference type="SAM" id="SignalP"/>
    </source>
</evidence>
<comment type="subcellular location">
    <subcellularLocation>
        <location evidence="1">Secreted</location>
    </subcellularLocation>
</comment>
<dbReference type="PROSITE" id="PS00999">
    <property type="entry name" value="SSI"/>
    <property type="match status" value="1"/>
</dbReference>
<proteinExistence type="inferred from homology"/>
<evidence type="ECO:0000256" key="3">
    <source>
        <dbReference type="ARBA" id="ARBA00022525"/>
    </source>
</evidence>
<evidence type="ECO:0000256" key="7">
    <source>
        <dbReference type="SAM" id="MobiDB-lite"/>
    </source>
</evidence>
<evidence type="ECO:0000256" key="1">
    <source>
        <dbReference type="ARBA" id="ARBA00004613"/>
    </source>
</evidence>
<sequence length="196" mass="20789">MSLVRFLVVAATAATAATATVTSIVPTAAHADPGRTPITDAGRTHDTNAGRTTLAPPPVQDDRIDHRDDHRNDHRNDAHSGDRLTVTVRHAGEGTDGTYQLFCHPGGGTHPDVDRACAALERVTTWGKDTFAPVPGDSICTMQYGGPATAHVTGVWAGRPVDAEYDRSNGCEIGRWDRLVPLLPDLGEQPAAQGRS</sequence>
<dbReference type="InterPro" id="IPR036819">
    <property type="entry name" value="Subtilisin_inhibitor-like_sf"/>
</dbReference>
<organism evidence="10 11">
    <name type="scientific">Streptomyces spinosisporus</name>
    <dbReference type="NCBI Taxonomy" id="2927582"/>
    <lineage>
        <taxon>Bacteria</taxon>
        <taxon>Bacillati</taxon>
        <taxon>Actinomycetota</taxon>
        <taxon>Actinomycetes</taxon>
        <taxon>Kitasatosporales</taxon>
        <taxon>Streptomycetaceae</taxon>
        <taxon>Streptomyces</taxon>
    </lineage>
</organism>
<feature type="chain" id="PRO_5046545806" evidence="8">
    <location>
        <begin position="17"/>
        <end position="196"/>
    </location>
</feature>
<dbReference type="SUPFAM" id="SSF55399">
    <property type="entry name" value="Subtilisin inhibitor"/>
    <property type="match status" value="1"/>
</dbReference>
<dbReference type="InterPro" id="IPR023549">
    <property type="entry name" value="Subtilisin_inhibitor"/>
</dbReference>
<feature type="region of interest" description="Disordered" evidence="7">
    <location>
        <begin position="29"/>
        <end position="85"/>
    </location>
</feature>
<evidence type="ECO:0000256" key="5">
    <source>
        <dbReference type="ARBA" id="ARBA00022900"/>
    </source>
</evidence>
<feature type="domain" description="Subtilisin inhibitor" evidence="9">
    <location>
        <begin position="94"/>
        <end position="166"/>
    </location>
</feature>
<dbReference type="Pfam" id="PF00720">
    <property type="entry name" value="SSI"/>
    <property type="match status" value="1"/>
</dbReference>
<dbReference type="InterPro" id="IPR020054">
    <property type="entry name" value="Prot_inh_SSI_I16_CS"/>
</dbReference>
<dbReference type="EMBL" id="JALDAX010000004">
    <property type="protein sequence ID" value="MCI3240874.1"/>
    <property type="molecule type" value="Genomic_DNA"/>
</dbReference>
<protein>
    <submittedName>
        <fullName evidence="10">Subtilase-type protease inhibitor</fullName>
    </submittedName>
</protein>
<keyword evidence="3" id="KW-0964">Secreted</keyword>
<evidence type="ECO:0000256" key="4">
    <source>
        <dbReference type="ARBA" id="ARBA00022690"/>
    </source>
</evidence>
<comment type="caution">
    <text evidence="10">The sequence shown here is derived from an EMBL/GenBank/DDBJ whole genome shotgun (WGS) entry which is preliminary data.</text>
</comment>
<name>A0ABS9XFL5_9ACTN</name>
<evidence type="ECO:0000256" key="2">
    <source>
        <dbReference type="ARBA" id="ARBA00010472"/>
    </source>
</evidence>
<feature type="compositionally biased region" description="Basic and acidic residues" evidence="7">
    <location>
        <begin position="60"/>
        <end position="82"/>
    </location>
</feature>
<gene>
    <name evidence="10" type="ORF">MQN93_14210</name>
</gene>
<reference evidence="10" key="1">
    <citation type="submission" date="2022-03" db="EMBL/GenBank/DDBJ databases">
        <title>Streptomyces 7R015 and 7R016 isolated from Barleria lupulina in Thailand.</title>
        <authorList>
            <person name="Kanchanasin P."/>
            <person name="Phongsopitanun W."/>
            <person name="Tanasupawat S."/>
        </authorList>
    </citation>
    <scope>NUCLEOTIDE SEQUENCE</scope>
    <source>
        <strain evidence="10">7R016</strain>
    </source>
</reference>
<evidence type="ECO:0000313" key="11">
    <source>
        <dbReference type="Proteomes" id="UP001165270"/>
    </source>
</evidence>
<evidence type="ECO:0000313" key="10">
    <source>
        <dbReference type="EMBL" id="MCI3240874.1"/>
    </source>
</evidence>
<evidence type="ECO:0000259" key="9">
    <source>
        <dbReference type="Pfam" id="PF00720"/>
    </source>
</evidence>
<keyword evidence="5" id="KW-0722">Serine protease inhibitor</keyword>
<keyword evidence="4 10" id="KW-0646">Protease inhibitor</keyword>
<keyword evidence="6" id="KW-1015">Disulfide bond</keyword>
<dbReference type="Proteomes" id="UP001165270">
    <property type="component" value="Unassembled WGS sequence"/>
</dbReference>
<accession>A0ABS9XFL5</accession>
<feature type="signal peptide" evidence="8">
    <location>
        <begin position="1"/>
        <end position="16"/>
    </location>
</feature>
<evidence type="ECO:0000256" key="6">
    <source>
        <dbReference type="ARBA" id="ARBA00023157"/>
    </source>
</evidence>
<dbReference type="Gene3D" id="3.30.350.10">
    <property type="entry name" value="Subtilisin inhibitor-like"/>
    <property type="match status" value="1"/>
</dbReference>
<dbReference type="GO" id="GO:0030414">
    <property type="term" value="F:peptidase inhibitor activity"/>
    <property type="evidence" value="ECO:0007669"/>
    <property type="project" value="UniProtKB-KW"/>
</dbReference>
<comment type="similarity">
    <text evidence="2">Belongs to the protease inhibitor I16 (SSI) family.</text>
</comment>
<keyword evidence="8" id="KW-0732">Signal</keyword>
<dbReference type="RefSeq" id="WP_242709746.1">
    <property type="nucleotide sequence ID" value="NZ_JALDAX010000004.1"/>
</dbReference>
<keyword evidence="11" id="KW-1185">Reference proteome</keyword>